<evidence type="ECO:0000313" key="5">
    <source>
        <dbReference type="Proteomes" id="UP001159364"/>
    </source>
</evidence>
<dbReference type="SUPFAM" id="SSF50249">
    <property type="entry name" value="Nucleic acid-binding proteins"/>
    <property type="match status" value="2"/>
</dbReference>
<comment type="caution">
    <text evidence="4">The sequence shown here is derived from an EMBL/GenBank/DDBJ whole genome shotgun (WGS) entry which is preliminary data.</text>
</comment>
<feature type="domain" description="Elongation factor P C-terminal" evidence="2">
    <location>
        <begin position="181"/>
        <end position="236"/>
    </location>
</feature>
<proteinExistence type="predicted"/>
<keyword evidence="1" id="KW-1133">Transmembrane helix</keyword>
<dbReference type="GO" id="GO:0005829">
    <property type="term" value="C:cytosol"/>
    <property type="evidence" value="ECO:0007669"/>
    <property type="project" value="UniProtKB-ARBA"/>
</dbReference>
<reference evidence="4 5" key="1">
    <citation type="submission" date="2021-09" db="EMBL/GenBank/DDBJ databases">
        <title>Genomic insights and catalytic innovation underlie evolution of tropane alkaloids biosynthesis.</title>
        <authorList>
            <person name="Wang Y.-J."/>
            <person name="Tian T."/>
            <person name="Huang J.-P."/>
            <person name="Huang S.-X."/>
        </authorList>
    </citation>
    <scope>NUCLEOTIDE SEQUENCE [LARGE SCALE GENOMIC DNA]</scope>
    <source>
        <strain evidence="4">KIB-2018</strain>
        <tissue evidence="4">Leaf</tissue>
    </source>
</reference>
<dbReference type="SMART" id="SM00841">
    <property type="entry name" value="Elong-fact-P_C"/>
    <property type="match status" value="1"/>
</dbReference>
<dbReference type="EMBL" id="JAIWQS010000009">
    <property type="protein sequence ID" value="KAJ8754991.1"/>
    <property type="molecule type" value="Genomic_DNA"/>
</dbReference>
<sequence length="236" mass="26450">MYSLATNLALYLSTNPSTLYLGVKIHLQSTMLFPFGLSTISHVLFFSNAFISSLIASLHSLFDNASKIIMGKLLNRKTQKKKGFGSATMKLELRDVDNGSKQNLRFGTEEAVERVYVEERSFTCLYTEGEMAYLMDSEKFEQLEVPIHIFGKAAAYLKEEMKIKLQLFDGRPLSGLVPKKVTCLIKETQANPKGLTVTPRYIKALLDNGLNVQVPAYLEAGEEIVVNTDDDTYVSR</sequence>
<dbReference type="Pfam" id="PF09285">
    <property type="entry name" value="Elong-fact-P_C"/>
    <property type="match status" value="1"/>
</dbReference>
<dbReference type="Proteomes" id="UP001159364">
    <property type="component" value="Linkage Group LG09"/>
</dbReference>
<name>A0AAV8SRU5_9ROSI</name>
<dbReference type="PANTHER" id="PTHR30053:SF14">
    <property type="entry name" value="TRANSLATION ELONGATION FACTOR KOW-LIKE DOMAIN-CONTAINING PROTEIN"/>
    <property type="match status" value="1"/>
</dbReference>
<dbReference type="PANTHER" id="PTHR30053">
    <property type="entry name" value="ELONGATION FACTOR P"/>
    <property type="match status" value="1"/>
</dbReference>
<evidence type="ECO:0008006" key="6">
    <source>
        <dbReference type="Google" id="ProtNLM"/>
    </source>
</evidence>
<feature type="domain" description="Translation elongation factor P/YeiP central" evidence="3">
    <location>
        <begin position="119"/>
        <end position="173"/>
    </location>
</feature>
<dbReference type="InterPro" id="IPR012340">
    <property type="entry name" value="NA-bd_OB-fold"/>
</dbReference>
<dbReference type="Gene3D" id="2.40.50.140">
    <property type="entry name" value="Nucleic acid-binding proteins"/>
    <property type="match status" value="2"/>
</dbReference>
<keyword evidence="1" id="KW-0812">Transmembrane</keyword>
<dbReference type="InterPro" id="IPR015365">
    <property type="entry name" value="Elong-fact-P_C"/>
</dbReference>
<keyword evidence="5" id="KW-1185">Reference proteome</keyword>
<keyword evidence="1" id="KW-0472">Membrane</keyword>
<dbReference type="SMART" id="SM01185">
    <property type="entry name" value="EFP"/>
    <property type="match status" value="1"/>
</dbReference>
<evidence type="ECO:0000313" key="4">
    <source>
        <dbReference type="EMBL" id="KAJ8754991.1"/>
    </source>
</evidence>
<dbReference type="Pfam" id="PF01132">
    <property type="entry name" value="EFP"/>
    <property type="match status" value="1"/>
</dbReference>
<dbReference type="InterPro" id="IPR020599">
    <property type="entry name" value="Transl_elong_fac_P/YeiP"/>
</dbReference>
<feature type="transmembrane region" description="Helical" evidence="1">
    <location>
        <begin position="40"/>
        <end position="62"/>
    </location>
</feature>
<dbReference type="GO" id="GO:0043043">
    <property type="term" value="P:peptide biosynthetic process"/>
    <property type="evidence" value="ECO:0007669"/>
    <property type="project" value="InterPro"/>
</dbReference>
<organism evidence="4 5">
    <name type="scientific">Erythroxylum novogranatense</name>
    <dbReference type="NCBI Taxonomy" id="1862640"/>
    <lineage>
        <taxon>Eukaryota</taxon>
        <taxon>Viridiplantae</taxon>
        <taxon>Streptophyta</taxon>
        <taxon>Embryophyta</taxon>
        <taxon>Tracheophyta</taxon>
        <taxon>Spermatophyta</taxon>
        <taxon>Magnoliopsida</taxon>
        <taxon>eudicotyledons</taxon>
        <taxon>Gunneridae</taxon>
        <taxon>Pentapetalae</taxon>
        <taxon>rosids</taxon>
        <taxon>fabids</taxon>
        <taxon>Malpighiales</taxon>
        <taxon>Erythroxylaceae</taxon>
        <taxon>Erythroxylum</taxon>
    </lineage>
</organism>
<accession>A0AAV8SRU5</accession>
<dbReference type="InterPro" id="IPR001059">
    <property type="entry name" value="Transl_elong_P/YeiP_cen"/>
</dbReference>
<evidence type="ECO:0000259" key="3">
    <source>
        <dbReference type="SMART" id="SM01185"/>
    </source>
</evidence>
<protein>
    <recommendedName>
        <fullName evidence="6">Elongation factor P</fullName>
    </recommendedName>
</protein>
<dbReference type="FunFam" id="2.40.50.140:FF:000009">
    <property type="entry name" value="Elongation factor P"/>
    <property type="match status" value="1"/>
</dbReference>
<dbReference type="AlphaFoldDB" id="A0AAV8SRU5"/>
<gene>
    <name evidence="4" type="ORF">K2173_015503</name>
</gene>
<dbReference type="FunFam" id="2.40.50.140:FF:000004">
    <property type="entry name" value="Elongation factor P"/>
    <property type="match status" value="1"/>
</dbReference>
<dbReference type="GO" id="GO:0003746">
    <property type="term" value="F:translation elongation factor activity"/>
    <property type="evidence" value="ECO:0007669"/>
    <property type="project" value="InterPro"/>
</dbReference>
<evidence type="ECO:0000256" key="1">
    <source>
        <dbReference type="SAM" id="Phobius"/>
    </source>
</evidence>
<evidence type="ECO:0000259" key="2">
    <source>
        <dbReference type="SMART" id="SM00841"/>
    </source>
</evidence>